<dbReference type="Proteomes" id="UP000451233">
    <property type="component" value="Unassembled WGS sequence"/>
</dbReference>
<evidence type="ECO:0000313" key="3">
    <source>
        <dbReference type="Proteomes" id="UP000451233"/>
    </source>
</evidence>
<name>A0A7K1XUU3_9SPHI</name>
<evidence type="ECO:0000259" key="1">
    <source>
        <dbReference type="Pfam" id="PF14771"/>
    </source>
</evidence>
<dbReference type="Pfam" id="PF14771">
    <property type="entry name" value="DUF4476"/>
    <property type="match status" value="1"/>
</dbReference>
<protein>
    <submittedName>
        <fullName evidence="2">DUF4476 domain-containing protein</fullName>
    </submittedName>
</protein>
<dbReference type="InterPro" id="IPR028011">
    <property type="entry name" value="DUF4476"/>
</dbReference>
<feature type="domain" description="DUF4476" evidence="1">
    <location>
        <begin position="138"/>
        <end position="227"/>
    </location>
</feature>
<dbReference type="EMBL" id="WVHS01000001">
    <property type="protein sequence ID" value="MXV14754.1"/>
    <property type="molecule type" value="Genomic_DNA"/>
</dbReference>
<reference evidence="2 3" key="1">
    <citation type="submission" date="2019-11" db="EMBL/GenBank/DDBJ databases">
        <title>Pedobacter sp. HMF7056 Genome sequencing and assembly.</title>
        <authorList>
            <person name="Kang H."/>
            <person name="Kim H."/>
            <person name="Joh K."/>
        </authorList>
    </citation>
    <scope>NUCLEOTIDE SEQUENCE [LARGE SCALE GENOMIC DNA]</scope>
    <source>
        <strain evidence="2 3">HMF7056</strain>
    </source>
</reference>
<keyword evidence="3" id="KW-1185">Reference proteome</keyword>
<accession>A0A7K1XUU3</accession>
<proteinExistence type="predicted"/>
<dbReference type="RefSeq" id="WP_160905705.1">
    <property type="nucleotide sequence ID" value="NZ_WVHS01000001.1"/>
</dbReference>
<sequence length="231" mass="26592">MRIYILLAVLFSPIAARCQVTTSDAELFIAIKETGKYEISVDDESISSRAGRFRFFELEPGNALVTINVAGKQVFRREVSLKAGTRTMASFSTADGFKLNDELPMYADGRYALDNWNGGIVREEERPGGNNRPFFREMRPEEFAGLFNSYKKETFDDGKLRFLQVTLRNNRLSVNQLIQLLQRITFDDNRLVAAVNCYPAVYDRGNFFKIRDIFNYRITKDKFDAFLLRQG</sequence>
<comment type="caution">
    <text evidence="2">The sequence shown here is derived from an EMBL/GenBank/DDBJ whole genome shotgun (WGS) entry which is preliminary data.</text>
</comment>
<dbReference type="AlphaFoldDB" id="A0A7K1XUU3"/>
<organism evidence="2 3">
    <name type="scientific">Hufsiella ginkgonis</name>
    <dbReference type="NCBI Taxonomy" id="2695274"/>
    <lineage>
        <taxon>Bacteria</taxon>
        <taxon>Pseudomonadati</taxon>
        <taxon>Bacteroidota</taxon>
        <taxon>Sphingobacteriia</taxon>
        <taxon>Sphingobacteriales</taxon>
        <taxon>Sphingobacteriaceae</taxon>
        <taxon>Hufsiella</taxon>
    </lineage>
</organism>
<evidence type="ECO:0000313" key="2">
    <source>
        <dbReference type="EMBL" id="MXV14754.1"/>
    </source>
</evidence>
<gene>
    <name evidence="2" type="ORF">GS398_05550</name>
</gene>